<evidence type="ECO:0000313" key="17">
    <source>
        <dbReference type="EMBL" id="KAA9131488.1"/>
    </source>
</evidence>
<dbReference type="InterPro" id="IPR047196">
    <property type="entry name" value="YidC_ALB_C"/>
</dbReference>
<feature type="domain" description="Membrane insertase YidC N-terminal" evidence="16">
    <location>
        <begin position="92"/>
        <end position="372"/>
    </location>
</feature>
<evidence type="ECO:0000259" key="16">
    <source>
        <dbReference type="Pfam" id="PF14849"/>
    </source>
</evidence>
<name>A0A5N0T9T1_9GAMM</name>
<evidence type="ECO:0000256" key="10">
    <source>
        <dbReference type="ARBA" id="ARBA00023186"/>
    </source>
</evidence>
<keyword evidence="18" id="KW-1185">Reference proteome</keyword>
<dbReference type="GO" id="GO:0032977">
    <property type="term" value="F:membrane insertase activity"/>
    <property type="evidence" value="ECO:0007669"/>
    <property type="project" value="InterPro"/>
</dbReference>
<dbReference type="PANTHER" id="PTHR12428:SF65">
    <property type="entry name" value="CYTOCHROME C OXIDASE ASSEMBLY PROTEIN COX18, MITOCHONDRIAL"/>
    <property type="match status" value="1"/>
</dbReference>
<dbReference type="AlphaFoldDB" id="A0A5N0T9T1"/>
<accession>A0A5N0T9T1</accession>
<evidence type="ECO:0000256" key="14">
    <source>
        <dbReference type="SAM" id="MobiDB-lite"/>
    </source>
</evidence>
<comment type="similarity">
    <text evidence="2 13">Belongs to the OXA1/ALB3/YidC family. Type 1 subfamily.</text>
</comment>
<dbReference type="GO" id="GO:0051205">
    <property type="term" value="P:protein insertion into membrane"/>
    <property type="evidence" value="ECO:0007669"/>
    <property type="project" value="TreeGrafter"/>
</dbReference>
<dbReference type="InterPro" id="IPR038221">
    <property type="entry name" value="YidC_periplasmic_sf"/>
</dbReference>
<keyword evidence="4 13" id="KW-0813">Transport</keyword>
<evidence type="ECO:0000256" key="5">
    <source>
        <dbReference type="ARBA" id="ARBA00022475"/>
    </source>
</evidence>
<dbReference type="CDD" id="cd19961">
    <property type="entry name" value="EcYidC-like_peri"/>
    <property type="match status" value="1"/>
</dbReference>
<feature type="transmembrane region" description="Helical" evidence="13">
    <location>
        <begin position="383"/>
        <end position="402"/>
    </location>
</feature>
<dbReference type="RefSeq" id="WP_150864138.1">
    <property type="nucleotide sequence ID" value="NZ_VYXP01000005.1"/>
</dbReference>
<feature type="compositionally biased region" description="Low complexity" evidence="14">
    <location>
        <begin position="35"/>
        <end position="50"/>
    </location>
</feature>
<keyword evidence="10 13" id="KW-0143">Chaperone</keyword>
<feature type="region of interest" description="Disordered" evidence="14">
    <location>
        <begin position="29"/>
        <end position="90"/>
    </location>
</feature>
<feature type="transmembrane region" description="Helical" evidence="13">
    <location>
        <begin position="6"/>
        <end position="23"/>
    </location>
</feature>
<dbReference type="NCBIfam" id="TIGR03593">
    <property type="entry name" value="yidC_nterm"/>
    <property type="match status" value="1"/>
</dbReference>
<gene>
    <name evidence="13 17" type="primary">yidC</name>
    <name evidence="17" type="ORF">F3N42_09225</name>
</gene>
<dbReference type="InterPro" id="IPR028053">
    <property type="entry name" value="Membr_insert_YidC_N"/>
</dbReference>
<proteinExistence type="inferred from homology"/>
<dbReference type="NCBIfam" id="TIGR03592">
    <property type="entry name" value="yidC_oxa1_cterm"/>
    <property type="match status" value="1"/>
</dbReference>
<dbReference type="Pfam" id="PF14849">
    <property type="entry name" value="YidC_periplas"/>
    <property type="match status" value="1"/>
</dbReference>
<keyword evidence="9 13" id="KW-0472">Membrane</keyword>
<comment type="caution">
    <text evidence="17">The sequence shown here is derived from an EMBL/GenBank/DDBJ whole genome shotgun (WGS) entry which is preliminary data.</text>
</comment>
<evidence type="ECO:0000256" key="9">
    <source>
        <dbReference type="ARBA" id="ARBA00023136"/>
    </source>
</evidence>
<dbReference type="PANTHER" id="PTHR12428">
    <property type="entry name" value="OXA1"/>
    <property type="match status" value="1"/>
</dbReference>
<evidence type="ECO:0000259" key="15">
    <source>
        <dbReference type="Pfam" id="PF02096"/>
    </source>
</evidence>
<evidence type="ECO:0000256" key="3">
    <source>
        <dbReference type="ARBA" id="ARBA00015325"/>
    </source>
</evidence>
<organism evidence="17 18">
    <name type="scientific">Marinihelvus fidelis</name>
    <dbReference type="NCBI Taxonomy" id="2613842"/>
    <lineage>
        <taxon>Bacteria</taxon>
        <taxon>Pseudomonadati</taxon>
        <taxon>Pseudomonadota</taxon>
        <taxon>Gammaproteobacteria</taxon>
        <taxon>Chromatiales</taxon>
        <taxon>Wenzhouxiangellaceae</taxon>
        <taxon>Marinihelvus</taxon>
    </lineage>
</organism>
<comment type="subcellular location">
    <subcellularLocation>
        <location evidence="1">Cell inner membrane</location>
        <topology evidence="1">Multi-pass membrane protein</topology>
    </subcellularLocation>
    <subcellularLocation>
        <location evidence="13">Cell membrane</location>
        <topology evidence="13">Multi-pass membrane protein</topology>
    </subcellularLocation>
</comment>
<dbReference type="PRINTS" id="PR00701">
    <property type="entry name" value="60KDINNERMP"/>
</dbReference>
<keyword evidence="7 13" id="KW-0653">Protein transport</keyword>
<evidence type="ECO:0000256" key="2">
    <source>
        <dbReference type="ARBA" id="ARBA00010527"/>
    </source>
</evidence>
<evidence type="ECO:0000256" key="12">
    <source>
        <dbReference type="ARBA" id="ARBA00033342"/>
    </source>
</evidence>
<keyword evidence="5 13" id="KW-1003">Cell membrane</keyword>
<evidence type="ECO:0000313" key="18">
    <source>
        <dbReference type="Proteomes" id="UP000325372"/>
    </source>
</evidence>
<dbReference type="Gene3D" id="2.70.98.90">
    <property type="match status" value="1"/>
</dbReference>
<feature type="transmembrane region" description="Helical" evidence="13">
    <location>
        <begin position="446"/>
        <end position="469"/>
    </location>
</feature>
<evidence type="ECO:0000256" key="8">
    <source>
        <dbReference type="ARBA" id="ARBA00022989"/>
    </source>
</evidence>
<dbReference type="EMBL" id="VYXP01000005">
    <property type="protein sequence ID" value="KAA9131488.1"/>
    <property type="molecule type" value="Genomic_DNA"/>
</dbReference>
<dbReference type="NCBIfam" id="NF002352">
    <property type="entry name" value="PRK01318.1-3"/>
    <property type="match status" value="1"/>
</dbReference>
<evidence type="ECO:0000256" key="11">
    <source>
        <dbReference type="ARBA" id="ARBA00033245"/>
    </source>
</evidence>
<dbReference type="HAMAP" id="MF_01810">
    <property type="entry name" value="YidC_type1"/>
    <property type="match status" value="1"/>
</dbReference>
<evidence type="ECO:0000256" key="1">
    <source>
        <dbReference type="ARBA" id="ARBA00004429"/>
    </source>
</evidence>
<dbReference type="GO" id="GO:0005886">
    <property type="term" value="C:plasma membrane"/>
    <property type="evidence" value="ECO:0007669"/>
    <property type="project" value="UniProtKB-SubCell"/>
</dbReference>
<comment type="function">
    <text evidence="13">Required for the insertion and/or proper folding and/or complex formation of integral membrane proteins into the membrane. Involved in integration of membrane proteins that insert both dependently and independently of the Sec translocase complex, as well as at least some lipoproteins. Aids folding of multispanning membrane proteins.</text>
</comment>
<evidence type="ECO:0000256" key="4">
    <source>
        <dbReference type="ARBA" id="ARBA00022448"/>
    </source>
</evidence>
<keyword evidence="8 13" id="KW-1133">Transmembrane helix</keyword>
<protein>
    <recommendedName>
        <fullName evidence="3 13">Membrane protein insertase YidC</fullName>
    </recommendedName>
    <alternativeName>
        <fullName evidence="12 13">Foldase YidC</fullName>
    </alternativeName>
    <alternativeName>
        <fullName evidence="11 13">Membrane integrase YidC</fullName>
    </alternativeName>
    <alternativeName>
        <fullName evidence="13">Membrane protein YidC</fullName>
    </alternativeName>
</protein>
<keyword evidence="6 13" id="KW-0812">Transmembrane</keyword>
<dbReference type="InterPro" id="IPR001708">
    <property type="entry name" value="YidC/ALB3/OXA1/COX18"/>
</dbReference>
<dbReference type="PRINTS" id="PR01900">
    <property type="entry name" value="YIDCPROTEIN"/>
</dbReference>
<dbReference type="Proteomes" id="UP000325372">
    <property type="component" value="Unassembled WGS sequence"/>
</dbReference>
<evidence type="ECO:0000256" key="13">
    <source>
        <dbReference type="HAMAP-Rule" id="MF_01810"/>
    </source>
</evidence>
<evidence type="ECO:0000256" key="6">
    <source>
        <dbReference type="ARBA" id="ARBA00022692"/>
    </source>
</evidence>
<evidence type="ECO:0000256" key="7">
    <source>
        <dbReference type="ARBA" id="ARBA00022927"/>
    </source>
</evidence>
<dbReference type="InterPro" id="IPR028055">
    <property type="entry name" value="YidC/Oxa/ALB_C"/>
</dbReference>
<reference evidence="17 18" key="1">
    <citation type="submission" date="2019-09" db="EMBL/GenBank/DDBJ databases">
        <title>Wenzhouxiangella sp. Genome sequencing and assembly.</title>
        <authorList>
            <person name="Zhang R."/>
        </authorList>
    </citation>
    <scope>NUCLEOTIDE SEQUENCE [LARGE SCALE GENOMIC DNA]</scope>
    <source>
        <strain evidence="17 18">W260</strain>
    </source>
</reference>
<dbReference type="Pfam" id="PF02096">
    <property type="entry name" value="60KD_IMP"/>
    <property type="match status" value="1"/>
</dbReference>
<feature type="transmembrane region" description="Helical" evidence="13">
    <location>
        <begin position="489"/>
        <end position="506"/>
    </location>
</feature>
<dbReference type="CDD" id="cd20070">
    <property type="entry name" value="5TM_YidC_Alb3"/>
    <property type="match status" value="1"/>
</dbReference>
<feature type="domain" description="Membrane insertase YidC/Oxa/ALB C-terminal" evidence="15">
    <location>
        <begin position="383"/>
        <end position="562"/>
    </location>
</feature>
<sequence length="567" mass="62804">MANLRPVLLITLVFIGYLLWVEWQKDYGPQPQPAPASTTTATDTPTSAPVPAIPSEGASVQAGDLPSSMPDTTSNVGLPGETAEAAPESPVISVTTDVLELDIDPAGGTVVGARLLDYPVHLESPEQKVALLSRDWPGFHIAQSGLLSRMDAPNHTTVYATARDQYTLADGESTLVIPLTWTGADGIRVTKTFTLERGSYEIGVTHRVENQGAMAWAGNRYEQLQRAVPGDDEGSGFNNPERYSFKGVGIYSPDEKLEKLDFDDAAEEPYQRSITDGWLAMMQHYFVTAWIPPAGEADAYSTQGFNPGHSPRVIARAVSPGVSIEPGQSHEFSSRLFVGPKLQDHLSEVAPGLDLTVNYGIFTVISAPLFWLLEKIHDFVGNWGWAIVILTILIKLAFFKLTEAQYRSMARMRKLQPRIEKLKERYGDDRQAMSQAMMKMYKEEKVNPLGGCLPILVQIPIFIALYWVLIESVELRQAPFMLWIDNLSVRDPYFILPALNAIFMIATQRLTPMAGMDPVQQKMMQAMPIVFSVMFAFFPAGLVLYWATNAGLSLAQQWYITRKIANE</sequence>
<dbReference type="InterPro" id="IPR019998">
    <property type="entry name" value="Membr_insert_YidC"/>
</dbReference>
<feature type="transmembrane region" description="Helical" evidence="13">
    <location>
        <begin position="526"/>
        <end position="547"/>
    </location>
</feature>
<comment type="subunit">
    <text evidence="13">Interacts with the Sec translocase complex via SecD. Specifically interacts with transmembrane segments of nascent integral membrane proteins during membrane integration.</text>
</comment>
<dbReference type="GO" id="GO:0015031">
    <property type="term" value="P:protein transport"/>
    <property type="evidence" value="ECO:0007669"/>
    <property type="project" value="UniProtKB-KW"/>
</dbReference>